<dbReference type="InterPro" id="IPR001650">
    <property type="entry name" value="Helicase_C-like"/>
</dbReference>
<dbReference type="Pfam" id="PF00176">
    <property type="entry name" value="SNF2-rel_dom"/>
    <property type="match status" value="1"/>
</dbReference>
<dbReference type="AlphaFoldDB" id="A0A5C3KC63"/>
<dbReference type="PANTHER" id="PTHR45626">
    <property type="entry name" value="TRANSCRIPTION TERMINATION FACTOR 2-RELATED"/>
    <property type="match status" value="1"/>
</dbReference>
<dbReference type="InterPro" id="IPR027417">
    <property type="entry name" value="P-loop_NTPase"/>
</dbReference>
<evidence type="ECO:0000256" key="1">
    <source>
        <dbReference type="ARBA" id="ARBA00022741"/>
    </source>
</evidence>
<evidence type="ECO:0000313" key="6">
    <source>
        <dbReference type="EMBL" id="TFK17541.1"/>
    </source>
</evidence>
<dbReference type="STRING" id="230819.A0A5C3KC63"/>
<evidence type="ECO:0000256" key="4">
    <source>
        <dbReference type="SAM" id="MobiDB-lite"/>
    </source>
</evidence>
<name>A0A5C3KC63_COPMA</name>
<evidence type="ECO:0000259" key="5">
    <source>
        <dbReference type="PROSITE" id="PS51194"/>
    </source>
</evidence>
<dbReference type="Gene3D" id="3.40.50.300">
    <property type="entry name" value="P-loop containing nucleotide triphosphate hydrolases"/>
    <property type="match status" value="1"/>
</dbReference>
<sequence>MPSHTNPSGLVKLYFADGAFPQAPWCFDGWQEITGIRHGLFDPDDKRLPPGWTRADSVAVYAYFDLYNKQIKEEDKQKVAIVPRGVKHDPIPGRTFFRDWVNGRWAKMWKIHIKISKALTDAGLHPVQIVLDNGGDLEMVPNASLYLPGALDDIGRELYGEDCLNKAGHLHNPLRDATLIFAQRTWQIAARSIGPKKKRLLKLQQDAEEALKALQVAGDGEITLGGINAAIRAVAAYQRANEALPTSHGSEISENLKSDLQPFIPADDSPESAPTKGSKNGELISKHTLTTHSPIACALAKSRGVKMTLATEHEVAQIVDMYDVYLGEDTASTEPLSMSSISEDASNPSDSDFCGVELESNLDSDTLASRLGFREGRPFLFNEKRHTGELTPWDDNFDNLLASEPSKFIDFKPHWHQYCGAHAIARNAFSDVADGCATSSLLADGVGVGKTVQAAAVMAFFTDLAMRTVRGLPMPAIVCERPFLKGSNKVPNHAHLIVVPGTLIRQTEHELRSFFKPKSVDILIYPSGVKAHAEFFKPGGVWNSSNHDPSFRIIIASQSALKQDYSALYTSVRSPKGLPWDPCSRASGYDTRVNSTLYGLEFLTVTWDEAQGLRNTGTMHLSALLILEQAMVRMILTATPIQTSIKDVAAMGRIMGIPYFLSEQAHRDQLGDLATIRRAKLERGDDLEDDDDPVKEVQAEICLRLHDKFEGRIIRRTSSTLSPDNKPLINLPPLHIVRGALQLTEREYKQLDKLTIADLKDASTANSRAVCSSKFYIAHRMGVTFTRENPSDPIPLFTSLSDWEAQKSTKIDCLVRMVQHILLRDDMPPIEFDECGPVFRPAPTNPNCTRNVKILIYQEFPSFIGLVRSVFALYGIPVLTITGKNGYDARAASINKFNSDPESRVLIFSKVGATGLNLTRASVIIFLDQPWSAQDEAQIRGRPHRQGQTLDVWAYHLLATDTADPILAALAAGKKDMLDTFVKSKASRGASVFHRHYCLGADSFH</sequence>
<dbReference type="PROSITE" id="PS51194">
    <property type="entry name" value="HELICASE_CTER"/>
    <property type="match status" value="1"/>
</dbReference>
<organism evidence="6 7">
    <name type="scientific">Coprinopsis marcescibilis</name>
    <name type="common">Agaric fungus</name>
    <name type="synonym">Psathyrella marcescibilis</name>
    <dbReference type="NCBI Taxonomy" id="230819"/>
    <lineage>
        <taxon>Eukaryota</taxon>
        <taxon>Fungi</taxon>
        <taxon>Dikarya</taxon>
        <taxon>Basidiomycota</taxon>
        <taxon>Agaricomycotina</taxon>
        <taxon>Agaricomycetes</taxon>
        <taxon>Agaricomycetidae</taxon>
        <taxon>Agaricales</taxon>
        <taxon>Agaricineae</taxon>
        <taxon>Psathyrellaceae</taxon>
        <taxon>Coprinopsis</taxon>
    </lineage>
</organism>
<dbReference type="GO" id="GO:0016787">
    <property type="term" value="F:hydrolase activity"/>
    <property type="evidence" value="ECO:0007669"/>
    <property type="project" value="UniProtKB-KW"/>
</dbReference>
<keyword evidence="1" id="KW-0547">Nucleotide-binding</keyword>
<evidence type="ECO:0000256" key="3">
    <source>
        <dbReference type="ARBA" id="ARBA00022840"/>
    </source>
</evidence>
<protein>
    <recommendedName>
        <fullName evidence="5">Helicase C-terminal domain-containing protein</fullName>
    </recommendedName>
</protein>
<dbReference type="GO" id="GO:0006281">
    <property type="term" value="P:DNA repair"/>
    <property type="evidence" value="ECO:0007669"/>
    <property type="project" value="TreeGrafter"/>
</dbReference>
<dbReference type="Proteomes" id="UP000307440">
    <property type="component" value="Unassembled WGS sequence"/>
</dbReference>
<dbReference type="InterPro" id="IPR049730">
    <property type="entry name" value="SNF2/RAD54-like_C"/>
</dbReference>
<dbReference type="GO" id="GO:0005634">
    <property type="term" value="C:nucleus"/>
    <property type="evidence" value="ECO:0007669"/>
    <property type="project" value="TreeGrafter"/>
</dbReference>
<keyword evidence="3" id="KW-0067">ATP-binding</keyword>
<dbReference type="Pfam" id="PF00271">
    <property type="entry name" value="Helicase_C"/>
    <property type="match status" value="1"/>
</dbReference>
<dbReference type="EMBL" id="ML210494">
    <property type="protein sequence ID" value="TFK17541.1"/>
    <property type="molecule type" value="Genomic_DNA"/>
</dbReference>
<feature type="region of interest" description="Disordered" evidence="4">
    <location>
        <begin position="260"/>
        <end position="281"/>
    </location>
</feature>
<dbReference type="SMART" id="SM00490">
    <property type="entry name" value="HELICc"/>
    <property type="match status" value="1"/>
</dbReference>
<reference evidence="6 7" key="1">
    <citation type="journal article" date="2019" name="Nat. Ecol. Evol.">
        <title>Megaphylogeny resolves global patterns of mushroom evolution.</title>
        <authorList>
            <person name="Varga T."/>
            <person name="Krizsan K."/>
            <person name="Foldi C."/>
            <person name="Dima B."/>
            <person name="Sanchez-Garcia M."/>
            <person name="Sanchez-Ramirez S."/>
            <person name="Szollosi G.J."/>
            <person name="Szarkandi J.G."/>
            <person name="Papp V."/>
            <person name="Albert L."/>
            <person name="Andreopoulos W."/>
            <person name="Angelini C."/>
            <person name="Antonin V."/>
            <person name="Barry K.W."/>
            <person name="Bougher N.L."/>
            <person name="Buchanan P."/>
            <person name="Buyck B."/>
            <person name="Bense V."/>
            <person name="Catcheside P."/>
            <person name="Chovatia M."/>
            <person name="Cooper J."/>
            <person name="Damon W."/>
            <person name="Desjardin D."/>
            <person name="Finy P."/>
            <person name="Geml J."/>
            <person name="Haridas S."/>
            <person name="Hughes K."/>
            <person name="Justo A."/>
            <person name="Karasinski D."/>
            <person name="Kautmanova I."/>
            <person name="Kiss B."/>
            <person name="Kocsube S."/>
            <person name="Kotiranta H."/>
            <person name="LaButti K.M."/>
            <person name="Lechner B.E."/>
            <person name="Liimatainen K."/>
            <person name="Lipzen A."/>
            <person name="Lukacs Z."/>
            <person name="Mihaltcheva S."/>
            <person name="Morgado L.N."/>
            <person name="Niskanen T."/>
            <person name="Noordeloos M.E."/>
            <person name="Ohm R.A."/>
            <person name="Ortiz-Santana B."/>
            <person name="Ovrebo C."/>
            <person name="Racz N."/>
            <person name="Riley R."/>
            <person name="Savchenko A."/>
            <person name="Shiryaev A."/>
            <person name="Soop K."/>
            <person name="Spirin V."/>
            <person name="Szebenyi C."/>
            <person name="Tomsovsky M."/>
            <person name="Tulloss R.E."/>
            <person name="Uehling J."/>
            <person name="Grigoriev I.V."/>
            <person name="Vagvolgyi C."/>
            <person name="Papp T."/>
            <person name="Martin F.M."/>
            <person name="Miettinen O."/>
            <person name="Hibbett D.S."/>
            <person name="Nagy L.G."/>
        </authorList>
    </citation>
    <scope>NUCLEOTIDE SEQUENCE [LARGE SCALE GENOMIC DNA]</scope>
    <source>
        <strain evidence="6 7">CBS 121175</strain>
    </source>
</reference>
<dbReference type="GO" id="GO:0008094">
    <property type="term" value="F:ATP-dependent activity, acting on DNA"/>
    <property type="evidence" value="ECO:0007669"/>
    <property type="project" value="TreeGrafter"/>
</dbReference>
<dbReference type="OrthoDB" id="3270319at2759"/>
<dbReference type="InterPro" id="IPR050628">
    <property type="entry name" value="SNF2_RAD54_helicase_TF"/>
</dbReference>
<dbReference type="Gene3D" id="3.40.50.10810">
    <property type="entry name" value="Tandem AAA-ATPase domain"/>
    <property type="match status" value="1"/>
</dbReference>
<feature type="domain" description="Helicase C-terminal" evidence="5">
    <location>
        <begin position="822"/>
        <end position="993"/>
    </location>
</feature>
<evidence type="ECO:0000313" key="7">
    <source>
        <dbReference type="Proteomes" id="UP000307440"/>
    </source>
</evidence>
<evidence type="ECO:0000256" key="2">
    <source>
        <dbReference type="ARBA" id="ARBA00022801"/>
    </source>
</evidence>
<accession>A0A5C3KC63</accession>
<proteinExistence type="predicted"/>
<keyword evidence="2" id="KW-0378">Hydrolase</keyword>
<dbReference type="CDD" id="cd18793">
    <property type="entry name" value="SF2_C_SNF"/>
    <property type="match status" value="1"/>
</dbReference>
<dbReference type="InterPro" id="IPR000330">
    <property type="entry name" value="SNF2_N"/>
</dbReference>
<gene>
    <name evidence="6" type="ORF">FA15DRAFT_734316</name>
</gene>
<keyword evidence="7" id="KW-1185">Reference proteome</keyword>
<dbReference type="InterPro" id="IPR038718">
    <property type="entry name" value="SNF2-like_sf"/>
</dbReference>
<dbReference type="GO" id="GO:0005524">
    <property type="term" value="F:ATP binding"/>
    <property type="evidence" value="ECO:0007669"/>
    <property type="project" value="UniProtKB-KW"/>
</dbReference>
<dbReference type="SUPFAM" id="SSF52540">
    <property type="entry name" value="P-loop containing nucleoside triphosphate hydrolases"/>
    <property type="match status" value="2"/>
</dbReference>